<reference evidence="1" key="2">
    <citation type="journal article" date="2015" name="Fish Shellfish Immunol.">
        <title>Early steps in the European eel (Anguilla anguilla)-Vibrio vulnificus interaction in the gills: Role of the RtxA13 toxin.</title>
        <authorList>
            <person name="Callol A."/>
            <person name="Pajuelo D."/>
            <person name="Ebbesson L."/>
            <person name="Teles M."/>
            <person name="MacKenzie S."/>
            <person name="Amaro C."/>
        </authorList>
    </citation>
    <scope>NUCLEOTIDE SEQUENCE</scope>
</reference>
<evidence type="ECO:0000313" key="1">
    <source>
        <dbReference type="EMBL" id="JAH67723.1"/>
    </source>
</evidence>
<accession>A0A0E9US07</accession>
<reference evidence="1" key="1">
    <citation type="submission" date="2014-11" db="EMBL/GenBank/DDBJ databases">
        <authorList>
            <person name="Amaro Gonzalez C."/>
        </authorList>
    </citation>
    <scope>NUCLEOTIDE SEQUENCE</scope>
</reference>
<name>A0A0E9US07_ANGAN</name>
<dbReference type="EMBL" id="GBXM01040854">
    <property type="protein sequence ID" value="JAH67723.1"/>
    <property type="molecule type" value="Transcribed_RNA"/>
</dbReference>
<protein>
    <submittedName>
        <fullName evidence="1">Uncharacterized protein</fullName>
    </submittedName>
</protein>
<dbReference type="AlphaFoldDB" id="A0A0E9US07"/>
<organism evidence="1">
    <name type="scientific">Anguilla anguilla</name>
    <name type="common">European freshwater eel</name>
    <name type="synonym">Muraena anguilla</name>
    <dbReference type="NCBI Taxonomy" id="7936"/>
    <lineage>
        <taxon>Eukaryota</taxon>
        <taxon>Metazoa</taxon>
        <taxon>Chordata</taxon>
        <taxon>Craniata</taxon>
        <taxon>Vertebrata</taxon>
        <taxon>Euteleostomi</taxon>
        <taxon>Actinopterygii</taxon>
        <taxon>Neopterygii</taxon>
        <taxon>Teleostei</taxon>
        <taxon>Anguilliformes</taxon>
        <taxon>Anguillidae</taxon>
        <taxon>Anguilla</taxon>
    </lineage>
</organism>
<sequence>MCQYCTNRWFRASHRGVLQTVIKMT</sequence>
<proteinExistence type="predicted"/>